<proteinExistence type="predicted"/>
<protein>
    <submittedName>
        <fullName evidence="2">Putative extracellular dioxygenase</fullName>
    </submittedName>
</protein>
<dbReference type="STRING" id="1448308.A0A2T2P7J3"/>
<gene>
    <name evidence="2" type="ORF">BS50DRAFT_569136</name>
</gene>
<feature type="compositionally biased region" description="Gly residues" evidence="1">
    <location>
        <begin position="349"/>
        <end position="358"/>
    </location>
</feature>
<dbReference type="CDD" id="cd03457">
    <property type="entry name" value="intradiol_dioxygenase_like"/>
    <property type="match status" value="1"/>
</dbReference>
<organism evidence="2 3">
    <name type="scientific">Corynespora cassiicola Philippines</name>
    <dbReference type="NCBI Taxonomy" id="1448308"/>
    <lineage>
        <taxon>Eukaryota</taxon>
        <taxon>Fungi</taxon>
        <taxon>Dikarya</taxon>
        <taxon>Ascomycota</taxon>
        <taxon>Pezizomycotina</taxon>
        <taxon>Dothideomycetes</taxon>
        <taxon>Pleosporomycetidae</taxon>
        <taxon>Pleosporales</taxon>
        <taxon>Corynesporascaceae</taxon>
        <taxon>Corynespora</taxon>
    </lineage>
</organism>
<feature type="region of interest" description="Disordered" evidence="1">
    <location>
        <begin position="347"/>
        <end position="381"/>
    </location>
</feature>
<keyword evidence="2" id="KW-0223">Dioxygenase</keyword>
<dbReference type="Proteomes" id="UP000240883">
    <property type="component" value="Unassembled WGS sequence"/>
</dbReference>
<dbReference type="PANTHER" id="PTHR34315:SF9">
    <property type="entry name" value="INTRADIOL RING-CLEAVAGE DIOXYGENASES DOMAIN-CONTAINING PROTEIN-RELATED"/>
    <property type="match status" value="1"/>
</dbReference>
<dbReference type="PANTHER" id="PTHR34315">
    <property type="match status" value="1"/>
</dbReference>
<dbReference type="OrthoDB" id="121380at2759"/>
<dbReference type="Gene3D" id="2.60.130.10">
    <property type="entry name" value="Aromatic compound dioxygenase"/>
    <property type="match status" value="1"/>
</dbReference>
<reference evidence="2 3" key="1">
    <citation type="journal article" date="2018" name="Front. Microbiol.">
        <title>Genome-Wide Analysis of Corynespora cassiicola Leaf Fall Disease Putative Effectors.</title>
        <authorList>
            <person name="Lopez D."/>
            <person name="Ribeiro S."/>
            <person name="Label P."/>
            <person name="Fumanal B."/>
            <person name="Venisse J.S."/>
            <person name="Kohler A."/>
            <person name="de Oliveira R.R."/>
            <person name="Labutti K."/>
            <person name="Lipzen A."/>
            <person name="Lail K."/>
            <person name="Bauer D."/>
            <person name="Ohm R.A."/>
            <person name="Barry K.W."/>
            <person name="Spatafora J."/>
            <person name="Grigoriev I.V."/>
            <person name="Martin F.M."/>
            <person name="Pujade-Renaud V."/>
        </authorList>
    </citation>
    <scope>NUCLEOTIDE SEQUENCE [LARGE SCALE GENOMIC DNA]</scope>
    <source>
        <strain evidence="2 3">Philippines</strain>
    </source>
</reference>
<keyword evidence="3" id="KW-1185">Reference proteome</keyword>
<dbReference type="SUPFAM" id="SSF49482">
    <property type="entry name" value="Aromatic compound dioxygenase"/>
    <property type="match status" value="1"/>
</dbReference>
<dbReference type="EMBL" id="KZ678129">
    <property type="protein sequence ID" value="PSN73637.1"/>
    <property type="molecule type" value="Genomic_DNA"/>
</dbReference>
<dbReference type="InterPro" id="IPR015889">
    <property type="entry name" value="Intradiol_dOase_core"/>
</dbReference>
<keyword evidence="2" id="KW-0560">Oxidoreductase</keyword>
<dbReference type="AlphaFoldDB" id="A0A2T2P7J3"/>
<dbReference type="GO" id="GO:0005506">
    <property type="term" value="F:iron ion binding"/>
    <property type="evidence" value="ECO:0007669"/>
    <property type="project" value="InterPro"/>
</dbReference>
<evidence type="ECO:0000313" key="3">
    <source>
        <dbReference type="Proteomes" id="UP000240883"/>
    </source>
</evidence>
<accession>A0A2T2P7J3</accession>
<dbReference type="GO" id="GO:0016702">
    <property type="term" value="F:oxidoreductase activity, acting on single donors with incorporation of molecular oxygen, incorporation of two atoms of oxygen"/>
    <property type="evidence" value="ECO:0007669"/>
    <property type="project" value="InterPro"/>
</dbReference>
<feature type="compositionally biased region" description="Low complexity" evidence="1">
    <location>
        <begin position="359"/>
        <end position="381"/>
    </location>
</feature>
<evidence type="ECO:0000313" key="2">
    <source>
        <dbReference type="EMBL" id="PSN73637.1"/>
    </source>
</evidence>
<sequence>MVGLYTVAKVTAVGLAALIAAHPGHEEHFVDRAVKRNFLANSRRSLDSCAEHFEKRGTLKAAEARRRAFLDDLQKKSLAKSIRARDTDTVLNSSHHSSLTGITVDSEFSIFFTNQTCILSPEGEIGPFWVKGELNHEDILDNEPGVVNYMHAQFIDVNTCEPIPELWWDVWNCNATGVYSGVQDDSNGNGDDASNLDKTALRGLQKTDADGVASFRSLFPGHYSGRATHVHVVGHVNATLLANGTITGGSVSHIGQLFFDQDLITEVESTYPYNTSSVEITLNSVDRVFATETEDSNSDPVFNYVYLGDDVTDGLFSWVTIGVDTSASYDTSYAALLTSSGGVANSNSGGAGAGGAAPSGGIPSGVPSGAPSGIPSASAAA</sequence>
<name>A0A2T2P7J3_CORCC</name>
<evidence type="ECO:0000256" key="1">
    <source>
        <dbReference type="SAM" id="MobiDB-lite"/>
    </source>
</evidence>